<sequence length="135" mass="14629">MYDNILVPISFETGHDISGATSVAQALANDGAQITLIHVMEHIPAYAISYMTQGYLEEARIAIEAELARIGEGLSNATAVVIEGHAGRTLLDWAEEHENDCIVIASHRPEMQDLLLGSTATQVVRHAKCAVHVLR</sequence>
<dbReference type="CDD" id="cd00293">
    <property type="entry name" value="USP-like"/>
    <property type="match status" value="1"/>
</dbReference>
<feature type="domain" description="UspA" evidence="2">
    <location>
        <begin position="1"/>
        <end position="135"/>
    </location>
</feature>
<dbReference type="PANTHER" id="PTHR46268:SF6">
    <property type="entry name" value="UNIVERSAL STRESS PROTEIN UP12"/>
    <property type="match status" value="1"/>
</dbReference>
<evidence type="ECO:0000313" key="3">
    <source>
        <dbReference type="EMBL" id="SEP77165.1"/>
    </source>
</evidence>
<dbReference type="SUPFAM" id="SSF52402">
    <property type="entry name" value="Adenine nucleotide alpha hydrolases-like"/>
    <property type="match status" value="1"/>
</dbReference>
<keyword evidence="4" id="KW-1185">Reference proteome</keyword>
<evidence type="ECO:0000313" key="4">
    <source>
        <dbReference type="Proteomes" id="UP000198634"/>
    </source>
</evidence>
<accession>A0A1H9AKR7</accession>
<dbReference type="Gene3D" id="3.40.50.620">
    <property type="entry name" value="HUPs"/>
    <property type="match status" value="1"/>
</dbReference>
<dbReference type="AlphaFoldDB" id="A0A1H9AKR7"/>
<reference evidence="3 4" key="1">
    <citation type="submission" date="2016-10" db="EMBL/GenBank/DDBJ databases">
        <authorList>
            <person name="de Groot N.N."/>
        </authorList>
    </citation>
    <scope>NUCLEOTIDE SEQUENCE [LARGE SCALE GENOMIC DNA]</scope>
    <source>
        <strain evidence="3 4">DSM 22007</strain>
    </source>
</reference>
<gene>
    <name evidence="3" type="ORF">SAMN04488092_102171</name>
</gene>
<dbReference type="Pfam" id="PF00582">
    <property type="entry name" value="Usp"/>
    <property type="match status" value="1"/>
</dbReference>
<dbReference type="InterPro" id="IPR006016">
    <property type="entry name" value="UspA"/>
</dbReference>
<dbReference type="InterPro" id="IPR014729">
    <property type="entry name" value="Rossmann-like_a/b/a_fold"/>
</dbReference>
<name>A0A1H9AKR7_9RHOB</name>
<proteinExistence type="inferred from homology"/>
<evidence type="ECO:0000259" key="2">
    <source>
        <dbReference type="Pfam" id="PF00582"/>
    </source>
</evidence>
<dbReference type="STRING" id="657014.SAMN04488092_102171"/>
<dbReference type="PRINTS" id="PR01438">
    <property type="entry name" value="UNVRSLSTRESS"/>
</dbReference>
<evidence type="ECO:0000256" key="1">
    <source>
        <dbReference type="ARBA" id="ARBA00008791"/>
    </source>
</evidence>
<dbReference type="Proteomes" id="UP000198634">
    <property type="component" value="Unassembled WGS sequence"/>
</dbReference>
<dbReference type="RefSeq" id="WP_090268255.1">
    <property type="nucleotide sequence ID" value="NZ_FOEP01000002.1"/>
</dbReference>
<dbReference type="PANTHER" id="PTHR46268">
    <property type="entry name" value="STRESS RESPONSE PROTEIN NHAX"/>
    <property type="match status" value="1"/>
</dbReference>
<dbReference type="OrthoDB" id="9792500at2"/>
<organism evidence="3 4">
    <name type="scientific">Thalassovita taeanensis</name>
    <dbReference type="NCBI Taxonomy" id="657014"/>
    <lineage>
        <taxon>Bacteria</taxon>
        <taxon>Pseudomonadati</taxon>
        <taxon>Pseudomonadota</taxon>
        <taxon>Alphaproteobacteria</taxon>
        <taxon>Rhodobacterales</taxon>
        <taxon>Roseobacteraceae</taxon>
        <taxon>Thalassovita</taxon>
    </lineage>
</organism>
<protein>
    <submittedName>
        <fullName evidence="3">Nucleotide-binding universal stress protein, UspA family</fullName>
    </submittedName>
</protein>
<dbReference type="EMBL" id="FOEP01000002">
    <property type="protein sequence ID" value="SEP77165.1"/>
    <property type="molecule type" value="Genomic_DNA"/>
</dbReference>
<dbReference type="InterPro" id="IPR006015">
    <property type="entry name" value="Universal_stress_UspA"/>
</dbReference>
<comment type="similarity">
    <text evidence="1">Belongs to the universal stress protein A family.</text>
</comment>